<dbReference type="Proteomes" id="UP000729733">
    <property type="component" value="Unassembled WGS sequence"/>
</dbReference>
<evidence type="ECO:0000313" key="2">
    <source>
        <dbReference type="Proteomes" id="UP000729733"/>
    </source>
</evidence>
<proteinExistence type="predicted"/>
<dbReference type="EMBL" id="JADWDC010000111">
    <property type="protein sequence ID" value="MCC0179763.1"/>
    <property type="molecule type" value="Genomic_DNA"/>
</dbReference>
<sequence>MTDFFKVAWEKVLEIIPDYDSTVYAPIFKNIEAVDKQLDLLGWSADKTAQKIARVMGKSNPKPRYILATGGNTLVFMMNKVLPTWVRDEFWKRFYGVHKIRPGKKNNFSRS</sequence>
<protein>
    <submittedName>
        <fullName evidence="1">Uncharacterized protein</fullName>
    </submittedName>
</protein>
<name>A0A964BU79_9CYAN</name>
<evidence type="ECO:0000313" key="1">
    <source>
        <dbReference type="EMBL" id="MCC0179763.1"/>
    </source>
</evidence>
<dbReference type="RefSeq" id="WP_229642861.1">
    <property type="nucleotide sequence ID" value="NZ_JADWDC010000111.1"/>
</dbReference>
<organism evidence="1 2">
    <name type="scientific">Waterburya agarophytonicola KI4</name>
    <dbReference type="NCBI Taxonomy" id="2874699"/>
    <lineage>
        <taxon>Bacteria</taxon>
        <taxon>Bacillati</taxon>
        <taxon>Cyanobacteriota</taxon>
        <taxon>Cyanophyceae</taxon>
        <taxon>Pleurocapsales</taxon>
        <taxon>Hyellaceae</taxon>
        <taxon>Waterburya</taxon>
        <taxon>Waterburya agarophytonicola</taxon>
    </lineage>
</organism>
<gene>
    <name evidence="1" type="ORF">I4641_22740</name>
</gene>
<reference evidence="1" key="1">
    <citation type="journal article" date="2021" name="Antonie Van Leeuwenhoek">
        <title>Draft genome and description of Waterburya agarophytonicola gen. nov. sp. nov. (Pleurocapsales, Cyanobacteria): a seaweed symbiont.</title>
        <authorList>
            <person name="Bonthond G."/>
            <person name="Shalygin S."/>
            <person name="Bayer T."/>
            <person name="Weinberger F."/>
        </authorList>
    </citation>
    <scope>NUCLEOTIDE SEQUENCE</scope>
    <source>
        <strain evidence="1">KI4</strain>
    </source>
</reference>
<comment type="caution">
    <text evidence="1">The sequence shown here is derived from an EMBL/GenBank/DDBJ whole genome shotgun (WGS) entry which is preliminary data.</text>
</comment>
<keyword evidence="2" id="KW-1185">Reference proteome</keyword>
<dbReference type="AlphaFoldDB" id="A0A964BU79"/>
<accession>A0A964BU79</accession>